<dbReference type="EMBL" id="JADPKZ010000044">
    <property type="protein sequence ID" value="MBF8378440.1"/>
    <property type="molecule type" value="Genomic_DNA"/>
</dbReference>
<dbReference type="Proteomes" id="UP000642910">
    <property type="component" value="Unassembled WGS sequence"/>
</dbReference>
<comment type="caution">
    <text evidence="2">The sequence shown here is derived from an EMBL/GenBank/DDBJ whole genome shotgun (WGS) entry which is preliminary data.</text>
</comment>
<proteinExistence type="predicted"/>
<reference evidence="2 3" key="1">
    <citation type="submission" date="2020-11" db="EMBL/GenBank/DDBJ databases">
        <title>Genomic insight of Alicyclobacillus mali FL 18 reveals a new arsenic-resistant strain, with potential in environmental biotechnology.</title>
        <authorList>
            <person name="Fiorentino G."/>
            <person name="Gallo G."/>
            <person name="Aulitto M."/>
        </authorList>
    </citation>
    <scope>NUCLEOTIDE SEQUENCE [LARGE SCALE GENOMIC DNA]</scope>
    <source>
        <strain evidence="2 3">FL 18</strain>
    </source>
</reference>
<keyword evidence="1" id="KW-0472">Membrane</keyword>
<dbReference type="RefSeq" id="WP_195867915.1">
    <property type="nucleotide sequence ID" value="NZ_JADPKZ010000044.1"/>
</dbReference>
<evidence type="ECO:0000313" key="3">
    <source>
        <dbReference type="Proteomes" id="UP000642910"/>
    </source>
</evidence>
<gene>
    <name evidence="2" type="ORF">IW967_11285</name>
</gene>
<name>A0ABS0F559_9BACL</name>
<evidence type="ECO:0000313" key="2">
    <source>
        <dbReference type="EMBL" id="MBF8378440.1"/>
    </source>
</evidence>
<organism evidence="2 3">
    <name type="scientific">Alicyclobacillus mali</name>
    <name type="common">ex Roth et al. 2021</name>
    <dbReference type="NCBI Taxonomy" id="1123961"/>
    <lineage>
        <taxon>Bacteria</taxon>
        <taxon>Bacillati</taxon>
        <taxon>Bacillota</taxon>
        <taxon>Bacilli</taxon>
        <taxon>Bacillales</taxon>
        <taxon>Alicyclobacillaceae</taxon>
        <taxon>Alicyclobacillus</taxon>
    </lineage>
</organism>
<keyword evidence="1" id="KW-1133">Transmembrane helix</keyword>
<evidence type="ECO:0000256" key="1">
    <source>
        <dbReference type="SAM" id="Phobius"/>
    </source>
</evidence>
<keyword evidence="1" id="KW-0812">Transmembrane</keyword>
<accession>A0ABS0F559</accession>
<protein>
    <submittedName>
        <fullName evidence="2">Uncharacterized protein</fullName>
    </submittedName>
</protein>
<keyword evidence="3" id="KW-1185">Reference proteome</keyword>
<feature type="transmembrane region" description="Helical" evidence="1">
    <location>
        <begin position="46"/>
        <end position="72"/>
    </location>
</feature>
<sequence length="138" mass="14601">MQAFWHWIRRDDHFPRHAKLLGAAAFALGLACAVMPRTGVLRLEPIAVVCGTVCLWAGLSALGYGVFVLLAMDLILSPAFWRSLTHLAAPGSLADSAGAYFDLVGVIAMSVALVRQALVRSSGDKAAAPTQDSDPTPN</sequence>